<comment type="caution">
    <text evidence="6">The sequence shown here is derived from an EMBL/GenBank/DDBJ whole genome shotgun (WGS) entry which is preliminary data.</text>
</comment>
<dbReference type="EC" id="2.4.-.-" evidence="6"/>
<dbReference type="InterPro" id="IPR007657">
    <property type="entry name" value="Glycosyltransferase_61"/>
</dbReference>
<evidence type="ECO:0000256" key="3">
    <source>
        <dbReference type="ARBA" id="ARBA00023180"/>
    </source>
</evidence>
<evidence type="ECO:0000256" key="4">
    <source>
        <dbReference type="SAM" id="MobiDB-lite"/>
    </source>
</evidence>
<organism evidence="6 7">
    <name type="scientific">Ideonella lacteola</name>
    <dbReference type="NCBI Taxonomy" id="2984193"/>
    <lineage>
        <taxon>Bacteria</taxon>
        <taxon>Pseudomonadati</taxon>
        <taxon>Pseudomonadota</taxon>
        <taxon>Betaproteobacteria</taxon>
        <taxon>Burkholderiales</taxon>
        <taxon>Sphaerotilaceae</taxon>
        <taxon>Ideonella</taxon>
    </lineage>
</organism>
<dbReference type="GO" id="GO:0016757">
    <property type="term" value="F:glycosyltransferase activity"/>
    <property type="evidence" value="ECO:0007669"/>
    <property type="project" value="UniProtKB-KW"/>
</dbReference>
<evidence type="ECO:0000313" key="7">
    <source>
        <dbReference type="Proteomes" id="UP001371218"/>
    </source>
</evidence>
<accession>A0ABU9BLH8</accession>
<keyword evidence="7" id="KW-1185">Reference proteome</keyword>
<name>A0ABU9BLH8_9BURK</name>
<evidence type="ECO:0000256" key="2">
    <source>
        <dbReference type="ARBA" id="ARBA00022679"/>
    </source>
</evidence>
<evidence type="ECO:0000313" key="6">
    <source>
        <dbReference type="EMBL" id="MEK8030696.1"/>
    </source>
</evidence>
<feature type="region of interest" description="Disordered" evidence="4">
    <location>
        <begin position="366"/>
        <end position="390"/>
    </location>
</feature>
<dbReference type="Pfam" id="PF04577">
    <property type="entry name" value="Glyco_transf_61"/>
    <property type="match status" value="1"/>
</dbReference>
<gene>
    <name evidence="6" type="ORF">AACH06_07635</name>
</gene>
<feature type="domain" description="Glycosyltransferase 61 catalytic" evidence="5">
    <location>
        <begin position="730"/>
        <end position="904"/>
    </location>
</feature>
<reference evidence="6 7" key="1">
    <citation type="submission" date="2024-04" db="EMBL/GenBank/DDBJ databases">
        <title>Novel species of the genus Ideonella isolated from streams.</title>
        <authorList>
            <person name="Lu H."/>
        </authorList>
    </citation>
    <scope>NUCLEOTIDE SEQUENCE [LARGE SCALE GENOMIC DNA]</scope>
    <source>
        <strain evidence="6 7">DXS29W</strain>
    </source>
</reference>
<evidence type="ECO:0000259" key="5">
    <source>
        <dbReference type="Pfam" id="PF04577"/>
    </source>
</evidence>
<dbReference type="RefSeq" id="WP_341425056.1">
    <property type="nucleotide sequence ID" value="NZ_JBBUTG010000003.1"/>
</dbReference>
<keyword evidence="1 6" id="KW-0328">Glycosyltransferase</keyword>
<keyword evidence="3" id="KW-0325">Glycoprotein</keyword>
<keyword evidence="2 6" id="KW-0808">Transferase</keyword>
<dbReference type="EMBL" id="JBBUTG010000003">
    <property type="protein sequence ID" value="MEK8030696.1"/>
    <property type="molecule type" value="Genomic_DNA"/>
</dbReference>
<dbReference type="Proteomes" id="UP001371218">
    <property type="component" value="Unassembled WGS sequence"/>
</dbReference>
<dbReference type="InterPro" id="IPR049625">
    <property type="entry name" value="Glyco_transf_61_cat"/>
</dbReference>
<evidence type="ECO:0000256" key="1">
    <source>
        <dbReference type="ARBA" id="ARBA00022676"/>
    </source>
</evidence>
<sequence>MLPLDVDVPPLVQPPLPDALLARLKAFAAHHGGALPGGEALHAKLGKPGAPAAAWTRMAQAMHQEWIKPRSLSGDELHGLFIATVALGWRDLPEAERLRGGLYPAVIRALGAQGDADALSGLASRLAPFAADPAADVALSTLLRQLRQHHRPGALAALLDALQPAFNPERAWSGPVLSCVLALTRDADDFATLRRAASWLPALFDAADQAATDDSPPWRDLGKLALRVLQVPAMQRAGQALLNDQGLAHADTQPLLLQLLLQLAGFAPDATTRGLLSQAATQHPGHPAIQLARARIAHREGAAMADIEALLDGLDDGLAAWPHAMSWLASTRFHDGDEAGAMAIYRQLAARGALSVADRLRMNHMSSREDKPADEPASASSDPTPPEPVHAWAGEAVEPFIGVLGPLMALLDSPPHHDAALTLSELQAQAEAALAHWRDALPQLNELSLKASLRFARHLRQLEAGAFAHHTHWVTAFPFELGPAYGRVDAQRCRLLSHTVQRHIVALCDVALQRPRALRGGPGQASLRHVLDLAEQRAESQWALGEPADAAAALEALGETLGSMGEVPLRELKARAALTQGRLSDAAALLGTDDEVLPLQDWDAWLATEGLQPQTLIDDAAIDGDYESVTMDGVVHRYRHRVVRTQMTVVHHTDLRVRDSHLLIGPLGGILRPGAWHLSMGDYPYEHRHVRLRGGGLRSQGAVLRRACWQRIETPVVVLANMDATYHRNFYHWMLLLLARIEAVRARGLLLGGRQLLLPRELSGWMRSSLADIGITDEQILSYGDSDDLVCSDALLVSPIDFACPSLVEGLRQTLWRCAGLDPDVPPAATRLLYISRRGEGRRPLVDEARIQQAAEAMGFDAVSPETLTLGEQVRLFATARGIAGPPGAAYTNLCWAQPGTRVLSIFKEEANLPTFIDLSLIRGQSHRWLLGRNLAGYALMSIVNAPFSVDLSLAERELAWVAGESEQP</sequence>
<proteinExistence type="predicted"/>
<protein>
    <submittedName>
        <fullName evidence="6">Glycosyltransferase family 61 protein</fullName>
        <ecNumber evidence="6">2.4.-.-</ecNumber>
    </submittedName>
</protein>
<dbReference type="PANTHER" id="PTHR20961:SF124">
    <property type="entry name" value="GLYCOSYLTRANSFERASE"/>
    <property type="match status" value="1"/>
</dbReference>
<dbReference type="PANTHER" id="PTHR20961">
    <property type="entry name" value="GLYCOSYLTRANSFERASE"/>
    <property type="match status" value="1"/>
</dbReference>